<dbReference type="EMBL" id="MT144865">
    <property type="protein sequence ID" value="QJI00621.1"/>
    <property type="molecule type" value="Genomic_DNA"/>
</dbReference>
<protein>
    <submittedName>
        <fullName evidence="2">Uncharacterized protein</fullName>
    </submittedName>
</protein>
<gene>
    <name evidence="2" type="ORF">MM415A00243_0060</name>
    <name evidence="1" type="ORF">MM415B00422_0060</name>
    <name evidence="3" type="ORF">TM448B02010_0001</name>
</gene>
<sequence length="76" mass="8817">MIYDNVEVKLRIVEDVDLRDWFAAAALTGICVEGVTGRMDARDAAVRSYEYADAMLELTMRRKPPHCDTQKWRKVR</sequence>
<dbReference type="EMBL" id="MT142521">
    <property type="protein sequence ID" value="QJA83998.1"/>
    <property type="molecule type" value="Genomic_DNA"/>
</dbReference>
<accession>A0A6M3KRU1</accession>
<reference evidence="2" key="1">
    <citation type="submission" date="2020-03" db="EMBL/GenBank/DDBJ databases">
        <title>The deep terrestrial virosphere.</title>
        <authorList>
            <person name="Holmfeldt K."/>
            <person name="Nilsson E."/>
            <person name="Simone D."/>
            <person name="Lopez-Fernandez M."/>
            <person name="Wu X."/>
            <person name="de Brujin I."/>
            <person name="Lundin D."/>
            <person name="Andersson A."/>
            <person name="Bertilsson S."/>
            <person name="Dopson M."/>
        </authorList>
    </citation>
    <scope>NUCLEOTIDE SEQUENCE</scope>
    <source>
        <strain evidence="2">MM415A00243</strain>
        <strain evidence="1">MM415B00422</strain>
        <strain evidence="3">TM448B02010</strain>
    </source>
</reference>
<proteinExistence type="predicted"/>
<dbReference type="AlphaFoldDB" id="A0A6M3KRU1"/>
<organism evidence="2">
    <name type="scientific">viral metagenome</name>
    <dbReference type="NCBI Taxonomy" id="1070528"/>
    <lineage>
        <taxon>unclassified sequences</taxon>
        <taxon>metagenomes</taxon>
        <taxon>organismal metagenomes</taxon>
    </lineage>
</organism>
<evidence type="ECO:0000313" key="2">
    <source>
        <dbReference type="EMBL" id="QJA83998.1"/>
    </source>
</evidence>
<dbReference type="EMBL" id="MT141535">
    <property type="protein sequence ID" value="QJA65298.1"/>
    <property type="molecule type" value="Genomic_DNA"/>
</dbReference>
<name>A0A6M3KRU1_9ZZZZ</name>
<evidence type="ECO:0000313" key="1">
    <source>
        <dbReference type="EMBL" id="QJA65298.1"/>
    </source>
</evidence>
<evidence type="ECO:0000313" key="3">
    <source>
        <dbReference type="EMBL" id="QJI00621.1"/>
    </source>
</evidence>